<keyword evidence="2" id="KW-1185">Reference proteome</keyword>
<name>A0A556AFD1_9BURK</name>
<dbReference type="SUPFAM" id="SSF52540">
    <property type="entry name" value="P-loop containing nucleoside triphosphate hydrolases"/>
    <property type="match status" value="1"/>
</dbReference>
<reference evidence="1 2" key="1">
    <citation type="submission" date="2019-07" db="EMBL/GenBank/DDBJ databases">
        <title>Qingshengfaniella alkalisoli gen. nov., sp. nov., isolated from saline soil.</title>
        <authorList>
            <person name="Xu L."/>
            <person name="Huang X.-X."/>
            <person name="Sun J.-Q."/>
        </authorList>
    </citation>
    <scope>NUCLEOTIDE SEQUENCE [LARGE SCALE GENOMIC DNA]</scope>
    <source>
        <strain evidence="1 2">DSM 27279</strain>
    </source>
</reference>
<accession>A0A556AFD1</accession>
<dbReference type="InterPro" id="IPR047610">
    <property type="entry name" value="ImuA_translesion"/>
</dbReference>
<dbReference type="NCBIfam" id="NF033429">
    <property type="entry name" value="ImuA_translesion"/>
    <property type="match status" value="1"/>
</dbReference>
<dbReference type="OrthoDB" id="9811176at2"/>
<dbReference type="EMBL" id="VLTJ01000035">
    <property type="protein sequence ID" value="TSH91589.1"/>
    <property type="molecule type" value="Genomic_DNA"/>
</dbReference>
<evidence type="ECO:0000313" key="2">
    <source>
        <dbReference type="Proteomes" id="UP000318405"/>
    </source>
</evidence>
<protein>
    <submittedName>
        <fullName evidence="1">Translesion DNA synthesis-associated protein ImuA</fullName>
    </submittedName>
</protein>
<evidence type="ECO:0000313" key="1">
    <source>
        <dbReference type="EMBL" id="TSH91589.1"/>
    </source>
</evidence>
<comment type="caution">
    <text evidence="1">The sequence shown here is derived from an EMBL/GenBank/DDBJ whole genome shotgun (WGS) entry which is preliminary data.</text>
</comment>
<dbReference type="InterPro" id="IPR017166">
    <property type="entry name" value="UCP037290"/>
</dbReference>
<dbReference type="Proteomes" id="UP000318405">
    <property type="component" value="Unassembled WGS sequence"/>
</dbReference>
<sequence length="239" mass="25145">MSSLSSSPPLPHPGVWRASELSTAAGRCIPTGHAALSAELPGGGWPCGALTELLLDACGLGELQLLRPALASLSSRRRVALVQPPAIPNRDAWLAWGLDPSRLLWVQPEHLNDALWCAEQILRNGSCAALLCWLPQVPGAALRRLHGAAQETDTLFVAFRPLGAAQRASAAVLRLALHPAPGGVAVRVVKRRGPPRDLPIFVPLHAPAPVAPLLPVTLLPHGTLDLSAPVASEPGRIVF</sequence>
<dbReference type="AlphaFoldDB" id="A0A556AFD1"/>
<dbReference type="PIRSF" id="PIRSF037290">
    <property type="entry name" value="UCP037290"/>
    <property type="match status" value="1"/>
</dbReference>
<proteinExistence type="predicted"/>
<dbReference type="InterPro" id="IPR027417">
    <property type="entry name" value="P-loop_NTPase"/>
</dbReference>
<dbReference type="RefSeq" id="WP_143949761.1">
    <property type="nucleotide sequence ID" value="NZ_BAABMB010000006.1"/>
</dbReference>
<gene>
    <name evidence="1" type="primary">imuA</name>
    <name evidence="1" type="ORF">FOZ76_18480</name>
</gene>
<organism evidence="1 2">
    <name type="scientific">Verticiella sediminum</name>
    <dbReference type="NCBI Taxonomy" id="1247510"/>
    <lineage>
        <taxon>Bacteria</taxon>
        <taxon>Pseudomonadati</taxon>
        <taxon>Pseudomonadota</taxon>
        <taxon>Betaproteobacteria</taxon>
        <taxon>Burkholderiales</taxon>
        <taxon>Alcaligenaceae</taxon>
        <taxon>Verticiella</taxon>
    </lineage>
</organism>
<dbReference type="Gene3D" id="3.40.50.300">
    <property type="entry name" value="P-loop containing nucleotide triphosphate hydrolases"/>
    <property type="match status" value="1"/>
</dbReference>